<dbReference type="SUPFAM" id="SSF49468">
    <property type="entry name" value="VHL"/>
    <property type="match status" value="1"/>
</dbReference>
<proteinExistence type="predicted"/>
<sequence>MRPARPALGPDRADRGVPVTRTLHLSCALASAVLLAAAPALAYFVCPEERASPRETEPTSFGVTNHSAGDIYLYWLDLDGQRRFQATIYAGGYHRQQTWLGHVWVATTVYEDCLATFVGELDHAEYDIF</sequence>
<dbReference type="Gene3D" id="2.60.40.780">
    <property type="entry name" value="von Hippel-Lindau disease tumour suppressor, beta domain"/>
    <property type="match status" value="1"/>
</dbReference>
<evidence type="ECO:0000313" key="2">
    <source>
        <dbReference type="Proteomes" id="UP000199400"/>
    </source>
</evidence>
<dbReference type="InterPro" id="IPR037140">
    <property type="entry name" value="VHL_beta_dom_sf"/>
</dbReference>
<protein>
    <recommendedName>
        <fullName evidence="3">von Hippel-Lindau disease tumour suppressor beta domain-containing protein</fullName>
    </recommendedName>
</protein>
<organism evidence="1 2">
    <name type="scientific">Nannocystis exedens</name>
    <dbReference type="NCBI Taxonomy" id="54"/>
    <lineage>
        <taxon>Bacteria</taxon>
        <taxon>Pseudomonadati</taxon>
        <taxon>Myxococcota</taxon>
        <taxon>Polyangia</taxon>
        <taxon>Nannocystales</taxon>
        <taxon>Nannocystaceae</taxon>
        <taxon>Nannocystis</taxon>
    </lineage>
</organism>
<evidence type="ECO:0000313" key="1">
    <source>
        <dbReference type="EMBL" id="SFE98353.1"/>
    </source>
</evidence>
<dbReference type="Proteomes" id="UP000199400">
    <property type="component" value="Unassembled WGS sequence"/>
</dbReference>
<name>A0A1I2F060_9BACT</name>
<accession>A0A1I2F060</accession>
<reference evidence="2" key="1">
    <citation type="submission" date="2016-10" db="EMBL/GenBank/DDBJ databases">
        <authorList>
            <person name="Varghese N."/>
            <person name="Submissions S."/>
        </authorList>
    </citation>
    <scope>NUCLEOTIDE SEQUENCE [LARGE SCALE GENOMIC DNA]</scope>
    <source>
        <strain evidence="2">ATCC 25963</strain>
    </source>
</reference>
<dbReference type="EMBL" id="FOMX01000024">
    <property type="protein sequence ID" value="SFE98353.1"/>
    <property type="molecule type" value="Genomic_DNA"/>
</dbReference>
<dbReference type="AlphaFoldDB" id="A0A1I2F060"/>
<keyword evidence="2" id="KW-1185">Reference proteome</keyword>
<gene>
    <name evidence="1" type="ORF">SAMN02745121_06368</name>
</gene>
<dbReference type="InterPro" id="IPR036208">
    <property type="entry name" value="VHL_sf"/>
</dbReference>
<evidence type="ECO:0008006" key="3">
    <source>
        <dbReference type="Google" id="ProtNLM"/>
    </source>
</evidence>